<dbReference type="SUPFAM" id="SSF46785">
    <property type="entry name" value="Winged helix' DNA-binding domain"/>
    <property type="match status" value="1"/>
</dbReference>
<dbReference type="Gene3D" id="1.20.120.530">
    <property type="entry name" value="GntR ligand-binding domain-like"/>
    <property type="match status" value="1"/>
</dbReference>
<evidence type="ECO:0000256" key="1">
    <source>
        <dbReference type="ARBA" id="ARBA00023015"/>
    </source>
</evidence>
<dbReference type="InterPro" id="IPR011711">
    <property type="entry name" value="GntR_C"/>
</dbReference>
<evidence type="ECO:0000313" key="6">
    <source>
        <dbReference type="Proteomes" id="UP000479756"/>
    </source>
</evidence>
<keyword evidence="1" id="KW-0805">Transcription regulation</keyword>
<reference evidence="5 6" key="1">
    <citation type="journal article" date="2014" name="Int. J. Syst. Evol. Microbiol.">
        <title>Description of Galbitalea soli gen. nov., sp. nov., and Frondihabitans sucicola sp. nov.</title>
        <authorList>
            <person name="Kim S.J."/>
            <person name="Lim J.M."/>
            <person name="Ahn J.H."/>
            <person name="Weon H.Y."/>
            <person name="Hamada M."/>
            <person name="Suzuki K."/>
            <person name="Ahn T.Y."/>
            <person name="Kwon S.W."/>
        </authorList>
    </citation>
    <scope>NUCLEOTIDE SEQUENCE [LARGE SCALE GENOMIC DNA]</scope>
    <source>
        <strain evidence="5 6">NBRC 108727</strain>
    </source>
</reference>
<keyword evidence="2" id="KW-0238">DNA-binding</keyword>
<feature type="domain" description="HTH gntR-type" evidence="4">
    <location>
        <begin position="4"/>
        <end position="70"/>
    </location>
</feature>
<dbReference type="GO" id="GO:0003700">
    <property type="term" value="F:DNA-binding transcription factor activity"/>
    <property type="evidence" value="ECO:0007669"/>
    <property type="project" value="InterPro"/>
</dbReference>
<dbReference type="SMART" id="SM00345">
    <property type="entry name" value="HTH_GNTR"/>
    <property type="match status" value="1"/>
</dbReference>
<protein>
    <submittedName>
        <fullName evidence="5">GntR family transcriptional regulator</fullName>
    </submittedName>
</protein>
<dbReference type="InterPro" id="IPR000524">
    <property type="entry name" value="Tscrpt_reg_HTH_GntR"/>
</dbReference>
<evidence type="ECO:0000256" key="2">
    <source>
        <dbReference type="ARBA" id="ARBA00023125"/>
    </source>
</evidence>
<dbReference type="PANTHER" id="PTHR43537:SF45">
    <property type="entry name" value="GNTR FAMILY REGULATORY PROTEIN"/>
    <property type="match status" value="1"/>
</dbReference>
<keyword evidence="6" id="KW-1185">Reference proteome</keyword>
<keyword evidence="3" id="KW-0804">Transcription</keyword>
<evidence type="ECO:0000313" key="5">
    <source>
        <dbReference type="EMBL" id="NEM91568.1"/>
    </source>
</evidence>
<dbReference type="SMART" id="SM00895">
    <property type="entry name" value="FCD"/>
    <property type="match status" value="1"/>
</dbReference>
<dbReference type="Gene3D" id="1.10.10.10">
    <property type="entry name" value="Winged helix-like DNA-binding domain superfamily/Winged helix DNA-binding domain"/>
    <property type="match status" value="1"/>
</dbReference>
<dbReference type="EMBL" id="JAAGWZ010000002">
    <property type="protein sequence ID" value="NEM91568.1"/>
    <property type="molecule type" value="Genomic_DNA"/>
</dbReference>
<dbReference type="SUPFAM" id="SSF48008">
    <property type="entry name" value="GntR ligand-binding domain-like"/>
    <property type="match status" value="1"/>
</dbReference>
<dbReference type="PRINTS" id="PR00035">
    <property type="entry name" value="HTHGNTR"/>
</dbReference>
<dbReference type="PROSITE" id="PS50949">
    <property type="entry name" value="HTH_GNTR"/>
    <property type="match status" value="1"/>
</dbReference>
<comment type="caution">
    <text evidence="5">The sequence shown here is derived from an EMBL/GenBank/DDBJ whole genome shotgun (WGS) entry which is preliminary data.</text>
</comment>
<dbReference type="InterPro" id="IPR036390">
    <property type="entry name" value="WH_DNA-bd_sf"/>
</dbReference>
<organism evidence="5 6">
    <name type="scientific">Galbitalea soli</name>
    <dbReference type="NCBI Taxonomy" id="1268042"/>
    <lineage>
        <taxon>Bacteria</taxon>
        <taxon>Bacillati</taxon>
        <taxon>Actinomycetota</taxon>
        <taxon>Actinomycetes</taxon>
        <taxon>Micrococcales</taxon>
        <taxon>Microbacteriaceae</taxon>
        <taxon>Galbitalea</taxon>
    </lineage>
</organism>
<name>A0A7C9PNP9_9MICO</name>
<dbReference type="Pfam" id="PF07729">
    <property type="entry name" value="FCD"/>
    <property type="match status" value="1"/>
</dbReference>
<dbReference type="InterPro" id="IPR036388">
    <property type="entry name" value="WH-like_DNA-bd_sf"/>
</dbReference>
<evidence type="ECO:0000259" key="4">
    <source>
        <dbReference type="PROSITE" id="PS50949"/>
    </source>
</evidence>
<dbReference type="InterPro" id="IPR008920">
    <property type="entry name" value="TF_FadR/GntR_C"/>
</dbReference>
<dbReference type="PANTHER" id="PTHR43537">
    <property type="entry name" value="TRANSCRIPTIONAL REGULATOR, GNTR FAMILY"/>
    <property type="match status" value="1"/>
</dbReference>
<dbReference type="GO" id="GO:0003677">
    <property type="term" value="F:DNA binding"/>
    <property type="evidence" value="ECO:0007669"/>
    <property type="project" value="UniProtKB-KW"/>
</dbReference>
<proteinExistence type="predicted"/>
<sequence length="229" mass="25012">MTDLDPEASLHGRLRASILGLDLAPGQRLSERGLEPELGASRTPIRAALMRLESEGLVRRDGRGWLVAPIDLDEIAQIAEFRELVETGAVRLALPRARREDLLALADLADSADETGTPEHSLHTGTSFHLELAHLAENAELFAALQGILTRLFRTRWLEVQSTESRERVRREHSAIAAALLAGDADAAERALLEHLRGTHDRLALALGSRRREFAARGIPIDGAGLASR</sequence>
<dbReference type="Pfam" id="PF00392">
    <property type="entry name" value="GntR"/>
    <property type="match status" value="1"/>
</dbReference>
<dbReference type="AlphaFoldDB" id="A0A7C9PNP9"/>
<dbReference type="Proteomes" id="UP000479756">
    <property type="component" value="Unassembled WGS sequence"/>
</dbReference>
<evidence type="ECO:0000256" key="3">
    <source>
        <dbReference type="ARBA" id="ARBA00023163"/>
    </source>
</evidence>
<dbReference type="RefSeq" id="WP_163473356.1">
    <property type="nucleotide sequence ID" value="NZ_JAAGWZ010000002.1"/>
</dbReference>
<accession>A0A7C9PNP9</accession>
<gene>
    <name evidence="5" type="ORF">G3T37_09380</name>
</gene>